<dbReference type="Gene3D" id="3.90.1490.10">
    <property type="entry name" value="putative n-type atp pyrophosphatase, domain 2"/>
    <property type="match status" value="1"/>
</dbReference>
<accession>A0A845DW70</accession>
<feature type="domain" description="Diphthamide synthase" evidence="1">
    <location>
        <begin position="19"/>
        <end position="235"/>
    </location>
</feature>
<dbReference type="Gene3D" id="3.40.50.620">
    <property type="entry name" value="HUPs"/>
    <property type="match status" value="1"/>
</dbReference>
<protein>
    <submittedName>
        <fullName evidence="2">ATP-binding protein</fullName>
    </submittedName>
</protein>
<dbReference type="Pfam" id="PF01902">
    <property type="entry name" value="Diphthami_syn_2"/>
    <property type="match status" value="1"/>
</dbReference>
<dbReference type="InterPro" id="IPR014729">
    <property type="entry name" value="Rossmann-like_a/b/a_fold"/>
</dbReference>
<reference evidence="2 3" key="1">
    <citation type="submission" date="2019-11" db="EMBL/GenBank/DDBJ databases">
        <title>Genome sequences of 17 halophilic strains isolated from different environments.</title>
        <authorList>
            <person name="Furrow R.E."/>
        </authorList>
    </citation>
    <scope>NUCLEOTIDE SEQUENCE [LARGE SCALE GENOMIC DNA]</scope>
    <source>
        <strain evidence="2 3">22511_23_Filter</strain>
    </source>
</reference>
<keyword evidence="2" id="KW-0067">ATP-binding</keyword>
<proteinExistence type="predicted"/>
<name>A0A845DW70_9BACI</name>
<dbReference type="Proteomes" id="UP000460949">
    <property type="component" value="Unassembled WGS sequence"/>
</dbReference>
<dbReference type="GO" id="GO:0005524">
    <property type="term" value="F:ATP binding"/>
    <property type="evidence" value="ECO:0007669"/>
    <property type="project" value="UniProtKB-KW"/>
</dbReference>
<dbReference type="InterPro" id="IPR002761">
    <property type="entry name" value="Diphthami_syn_dom"/>
</dbReference>
<comment type="caution">
    <text evidence="2">The sequence shown here is derived from an EMBL/GenBank/DDBJ whole genome shotgun (WGS) entry which is preliminary data.</text>
</comment>
<dbReference type="EMBL" id="WMET01000004">
    <property type="protein sequence ID" value="MYL21368.1"/>
    <property type="molecule type" value="Genomic_DNA"/>
</dbReference>
<dbReference type="CDD" id="cd01994">
    <property type="entry name" value="AANH_PF0828-like"/>
    <property type="match status" value="1"/>
</dbReference>
<sequence length="240" mass="27326">MVLIGMEENGDRRSMMTERVVVSWSGGKDSALALYQMLHNPDVSVKGLLSTVSAASRRLPVHEVRTEWMRRQAQALRMHLYEVDLPDQASNMQYEQVLRKQAEKLRDADISVMVYADLFLQDIKDYRLQLMDRIGMKGLFPLWNQPTQETAETFIQLGFKSIVTTVDTGVLPEEYAGRAFNMDFLKDLPQGVDACGENGEFHTFVYDGPCFIHALPVKAGSRFTSFDGRFAHVELEESHE</sequence>
<dbReference type="AlphaFoldDB" id="A0A845DW70"/>
<evidence type="ECO:0000259" key="1">
    <source>
        <dbReference type="Pfam" id="PF01902"/>
    </source>
</evidence>
<keyword evidence="2" id="KW-0547">Nucleotide-binding</keyword>
<gene>
    <name evidence="2" type="ORF">GLW04_15810</name>
</gene>
<evidence type="ECO:0000313" key="2">
    <source>
        <dbReference type="EMBL" id="MYL21368.1"/>
    </source>
</evidence>
<dbReference type="SUPFAM" id="SSF52402">
    <property type="entry name" value="Adenine nucleotide alpha hydrolases-like"/>
    <property type="match status" value="1"/>
</dbReference>
<evidence type="ECO:0000313" key="3">
    <source>
        <dbReference type="Proteomes" id="UP000460949"/>
    </source>
</evidence>
<organism evidence="2 3">
    <name type="scientific">Halobacillus litoralis</name>
    <dbReference type="NCBI Taxonomy" id="45668"/>
    <lineage>
        <taxon>Bacteria</taxon>
        <taxon>Bacillati</taxon>
        <taxon>Bacillota</taxon>
        <taxon>Bacilli</taxon>
        <taxon>Bacillales</taxon>
        <taxon>Bacillaceae</taxon>
        <taxon>Halobacillus</taxon>
    </lineage>
</organism>